<protein>
    <recommendedName>
        <fullName evidence="7">DNA 3'-5' helicase</fullName>
        <ecNumber evidence="7">5.6.2.4</ecNumber>
    </recommendedName>
    <alternativeName>
        <fullName evidence="8">DNA 3'-5' helicase II</fullName>
    </alternativeName>
</protein>
<dbReference type="PROSITE" id="PS51198">
    <property type="entry name" value="UVRD_HELICASE_ATP_BIND"/>
    <property type="match status" value="1"/>
</dbReference>
<dbReference type="GO" id="GO:0003677">
    <property type="term" value="F:DNA binding"/>
    <property type="evidence" value="ECO:0007669"/>
    <property type="project" value="InterPro"/>
</dbReference>
<geneLocation type="plasmid" evidence="13 14">
    <name>pHsw1</name>
</geneLocation>
<feature type="domain" description="UvrD-like helicase ATP-binding" evidence="12">
    <location>
        <begin position="665"/>
        <end position="1017"/>
    </location>
</feature>
<evidence type="ECO:0000256" key="8">
    <source>
        <dbReference type="ARBA" id="ARBA00034923"/>
    </source>
</evidence>
<dbReference type="HOGENOM" id="CLU_261348_0_0_10"/>
<feature type="domain" description="Helicase C-terminal" evidence="11">
    <location>
        <begin position="29"/>
        <end position="215"/>
    </location>
</feature>
<dbReference type="CDD" id="cd17932">
    <property type="entry name" value="DEXQc_UvrD"/>
    <property type="match status" value="1"/>
</dbReference>
<accession>W8F132</accession>
<evidence type="ECO:0000259" key="11">
    <source>
        <dbReference type="PROSITE" id="PS51194"/>
    </source>
</evidence>
<name>W8F132_9BACT</name>
<evidence type="ECO:0000256" key="1">
    <source>
        <dbReference type="ARBA" id="ARBA00022741"/>
    </source>
</evidence>
<comment type="catalytic activity">
    <reaction evidence="9">
        <text>ATP + H2O = ADP + phosphate + H(+)</text>
        <dbReference type="Rhea" id="RHEA:13065"/>
        <dbReference type="ChEBI" id="CHEBI:15377"/>
        <dbReference type="ChEBI" id="CHEBI:15378"/>
        <dbReference type="ChEBI" id="CHEBI:30616"/>
        <dbReference type="ChEBI" id="CHEBI:43474"/>
        <dbReference type="ChEBI" id="CHEBI:456216"/>
        <dbReference type="EC" id="5.6.2.4"/>
    </reaction>
</comment>
<keyword evidence="13" id="KW-0614">Plasmid</keyword>
<keyword evidence="2 10" id="KW-0378">Hydrolase</keyword>
<proteinExistence type="predicted"/>
<feature type="binding site" evidence="10">
    <location>
        <begin position="686"/>
        <end position="693"/>
    </location>
    <ligand>
        <name>ATP</name>
        <dbReference type="ChEBI" id="CHEBI:30616"/>
    </ligand>
</feature>
<evidence type="ECO:0000256" key="10">
    <source>
        <dbReference type="PROSITE-ProRule" id="PRU00560"/>
    </source>
</evidence>
<dbReference type="InterPro" id="IPR014016">
    <property type="entry name" value="UvrD-like_ATP-bd"/>
</dbReference>
<dbReference type="PANTHER" id="PTHR11070">
    <property type="entry name" value="UVRD / RECB / PCRA DNA HELICASE FAMILY MEMBER"/>
    <property type="match status" value="1"/>
</dbReference>
<dbReference type="Proteomes" id="UP000019423">
    <property type="component" value="Plasmid pHsw1"/>
</dbReference>
<dbReference type="OrthoDB" id="9763310at2"/>
<evidence type="ECO:0000256" key="2">
    <source>
        <dbReference type="ARBA" id="ARBA00022801"/>
    </source>
</evidence>
<dbReference type="RefSeq" id="WP_044000430.1">
    <property type="nucleotide sequence ID" value="NZ_CP007144.1"/>
</dbReference>
<evidence type="ECO:0000259" key="12">
    <source>
        <dbReference type="PROSITE" id="PS51198"/>
    </source>
</evidence>
<dbReference type="Gene3D" id="3.40.50.300">
    <property type="entry name" value="P-loop containing nucleotide triphosphate hydrolases"/>
    <property type="match status" value="4"/>
</dbReference>
<dbReference type="SMART" id="SM00490">
    <property type="entry name" value="HELICc"/>
    <property type="match status" value="1"/>
</dbReference>
<gene>
    <name evidence="13" type="ORF">Hsw_PA0192</name>
</gene>
<keyword evidence="4 10" id="KW-0067">ATP-binding</keyword>
<evidence type="ECO:0000256" key="5">
    <source>
        <dbReference type="ARBA" id="ARBA00023235"/>
    </source>
</evidence>
<dbReference type="SUPFAM" id="SSF52540">
    <property type="entry name" value="P-loop containing nucleoside triphosphate hydrolases"/>
    <property type="match status" value="2"/>
</dbReference>
<dbReference type="GO" id="GO:0043138">
    <property type="term" value="F:3'-5' DNA helicase activity"/>
    <property type="evidence" value="ECO:0007669"/>
    <property type="project" value="UniProtKB-EC"/>
</dbReference>
<keyword evidence="3 10" id="KW-0347">Helicase</keyword>
<organism evidence="13 14">
    <name type="scientific">Hymenobacter swuensis DY53</name>
    <dbReference type="NCBI Taxonomy" id="1227739"/>
    <lineage>
        <taxon>Bacteria</taxon>
        <taxon>Pseudomonadati</taxon>
        <taxon>Bacteroidota</taxon>
        <taxon>Cytophagia</taxon>
        <taxon>Cytophagales</taxon>
        <taxon>Hymenobacteraceae</taxon>
        <taxon>Hymenobacter</taxon>
    </lineage>
</organism>
<dbReference type="EC" id="5.6.2.4" evidence="7"/>
<dbReference type="GO" id="GO:0000725">
    <property type="term" value="P:recombinational repair"/>
    <property type="evidence" value="ECO:0007669"/>
    <property type="project" value="TreeGrafter"/>
</dbReference>
<dbReference type="InterPro" id="IPR000212">
    <property type="entry name" value="DNA_helicase_UvrD/REP"/>
</dbReference>
<dbReference type="GO" id="GO:0016887">
    <property type="term" value="F:ATP hydrolysis activity"/>
    <property type="evidence" value="ECO:0007669"/>
    <property type="project" value="RHEA"/>
</dbReference>
<keyword evidence="1 10" id="KW-0547">Nucleotide-binding</keyword>
<evidence type="ECO:0000256" key="9">
    <source>
        <dbReference type="ARBA" id="ARBA00048988"/>
    </source>
</evidence>
<dbReference type="PROSITE" id="PS51194">
    <property type="entry name" value="HELICASE_CTER"/>
    <property type="match status" value="1"/>
</dbReference>
<reference evidence="13 14" key="1">
    <citation type="submission" date="2014-01" db="EMBL/GenBank/DDBJ databases">
        <title>Complete sequence of plasmid1 of ionizing-radiation resistance bacterium Hymenobacter swuensis DY53.</title>
        <authorList>
            <person name="Jung J.-H."/>
            <person name="Jeong S.-W."/>
            <person name="Joe M.-H."/>
            <person name="Cho y.-j."/>
            <person name="Kim M.-K."/>
            <person name="Lim S.-Y."/>
        </authorList>
    </citation>
    <scope>NUCLEOTIDE SEQUENCE [LARGE SCALE GENOMIC DNA]</scope>
    <source>
        <strain evidence="13 14">DY53</strain>
        <plasmid evidence="13 14">pHsw1</plasmid>
    </source>
</reference>
<sequence length="1302" mass="149132">MKLLGDLGTNPVQAHITLRFKPVASKEQQLIALLDDLREQKFDHKLSRVLVFVRTRRQAEEVTEQLKTQAEELGLEWAQQVDFFHAGLDGTDRAEKYEAYKPVRKAASVAEGAEDAKTAVLVATKAFGMGMDIGNIHYLYHLGPSSTFEDFLQEVGRAGRDAGMRQQANFGEGRPIRAMCVATREDFGKLRDLQHRSDLTWDYLGQVQQLVHRYIERFRPLEPRPNEAFPLPLDLAEEMSDDDAGGGEATKFRLGLHWLEQLGRIRLGLYTPAHLPILLCDKPNYGKIKDQTERQEVEQFVTRLRASPYCEGASLLLPMAELMTLSGKRRWTELYRLLFQAQKAGAICIERYLTLELTDLRRAELTAWREEHRCAAGKLPLVEAVFGLARHLMERVRPGEQLTIDGDELDRMVASEAAEHFQSRQIYWEDADRNKRKLTPTATQQKLIKDWHKKRAKFGLKLIRLLPRTRVESVLNRHDRSQARVVQLIYNGNQDAKQWQQPLAELKRQLTKLIAHVVETGHTRFNYADLVVELGLENAAHDYLDNLLFLARALGYLKGSGSLVPMGIELFLDDLSVPNKDDRASADYQRYLDFEEGIRLKELRLMALQCLANLKSTERQDTFIKRYFQCESGELLLKLLEEYLPENHPSLAAFQKEALVKAEKGLSEEQRIVYDAPLTDNLQVIAGPGSGKTHTLTLRVARLVQKAKVPPEQILVLAYNRAVVVELKDRLSKLFRALGYGRLIQRLHIHTFHSLCRRCMGAALDDKEFDEWVPAFVQALERDPGLLSRELGRIRYVFVDEFQDITELRLQLLKLLAPNTGPDGVRLCVIGDPNQSIYGYERIKEGGAIDPHPYYVQFHRQYEPQTLFLSNNYRSYPGILQAAARVLATNEVRFKRMPELQAVRTPSHERPYCQVLRYRDSKTDWRAKLNELLGEVYEPGKPYQQVAVMLRSNDEVFRVFNELRSSTLPSDVSLRIQGASMAPVATREFYHLLHTFRAEPAAPLSATYLDDFNTRKQAALRKFEHVWDPYLMHLLHCLLYEFNKERPEEGTNQDVLDFVEEMARRDDGHFAKLYDSHIETVAPGQRRREVVLTTMHKVKGLEFDAVLLPPGFTDFGLDKRTGKAAANLVELVEEERRLLYVAYTRARYRLVVINYDREEAVATGKPYALEGAEQKLGRILKPGLDKLFISWGGSNPNAYEFIQGRVKIGDPITLTRDAYGRWLIYCHGTLVGRLRGGQFKPEPQAARLEGLAVAGVVCYTHEESLRYDTAHNSTFTTDNWHPPAVKRGHIYLVDFAGYYKAD</sequence>
<dbReference type="InterPro" id="IPR001650">
    <property type="entry name" value="Helicase_C-like"/>
</dbReference>
<dbReference type="KEGG" id="hsw:Hsw_PA0192"/>
<comment type="catalytic activity">
    <reaction evidence="6">
        <text>Couples ATP hydrolysis with the unwinding of duplex DNA by translocating in the 3'-5' direction.</text>
        <dbReference type="EC" id="5.6.2.4"/>
    </reaction>
</comment>
<dbReference type="InterPro" id="IPR027417">
    <property type="entry name" value="P-loop_NTPase"/>
</dbReference>
<evidence type="ECO:0000256" key="6">
    <source>
        <dbReference type="ARBA" id="ARBA00034617"/>
    </source>
</evidence>
<dbReference type="PATRIC" id="fig|1227739.3.peg.219"/>
<evidence type="ECO:0000313" key="14">
    <source>
        <dbReference type="Proteomes" id="UP000019423"/>
    </source>
</evidence>
<dbReference type="PANTHER" id="PTHR11070:SF2">
    <property type="entry name" value="ATP-DEPENDENT DNA HELICASE SRS2"/>
    <property type="match status" value="1"/>
</dbReference>
<evidence type="ECO:0000256" key="4">
    <source>
        <dbReference type="ARBA" id="ARBA00022840"/>
    </source>
</evidence>
<keyword evidence="14" id="KW-1185">Reference proteome</keyword>
<dbReference type="eggNOG" id="COG0210">
    <property type="taxonomic scope" value="Bacteria"/>
</dbReference>
<evidence type="ECO:0000256" key="3">
    <source>
        <dbReference type="ARBA" id="ARBA00022806"/>
    </source>
</evidence>
<evidence type="ECO:0000256" key="7">
    <source>
        <dbReference type="ARBA" id="ARBA00034808"/>
    </source>
</evidence>
<keyword evidence="5" id="KW-0413">Isomerase</keyword>
<dbReference type="Pfam" id="PF00271">
    <property type="entry name" value="Helicase_C"/>
    <property type="match status" value="1"/>
</dbReference>
<dbReference type="Pfam" id="PF13361">
    <property type="entry name" value="UvrD_C"/>
    <property type="match status" value="1"/>
</dbReference>
<dbReference type="eggNOG" id="COG0514">
    <property type="taxonomic scope" value="Bacteria"/>
</dbReference>
<dbReference type="InterPro" id="IPR014017">
    <property type="entry name" value="DNA_helicase_UvrD-like_C"/>
</dbReference>
<dbReference type="GO" id="GO:0005524">
    <property type="term" value="F:ATP binding"/>
    <property type="evidence" value="ECO:0007669"/>
    <property type="project" value="UniProtKB-UniRule"/>
</dbReference>
<evidence type="ECO:0000313" key="13">
    <source>
        <dbReference type="EMBL" id="AHJ95525.1"/>
    </source>
</evidence>
<dbReference type="Pfam" id="PF00580">
    <property type="entry name" value="UvrD-helicase"/>
    <property type="match status" value="2"/>
</dbReference>
<dbReference type="EMBL" id="CP007144">
    <property type="protein sequence ID" value="AHJ95525.1"/>
    <property type="molecule type" value="Genomic_DNA"/>
</dbReference>